<dbReference type="Proteomes" id="UP000298656">
    <property type="component" value="Chromosome 1"/>
</dbReference>
<dbReference type="InterPro" id="IPR032032">
    <property type="entry name" value="Tai4"/>
</dbReference>
<evidence type="ECO:0000313" key="2">
    <source>
        <dbReference type="EMBL" id="QCP47798.1"/>
    </source>
</evidence>
<feature type="signal peptide" evidence="1">
    <location>
        <begin position="1"/>
        <end position="20"/>
    </location>
</feature>
<organism evidence="2 3">
    <name type="scientific">Trinickia violacea</name>
    <dbReference type="NCBI Taxonomy" id="2571746"/>
    <lineage>
        <taxon>Bacteria</taxon>
        <taxon>Pseudomonadati</taxon>
        <taxon>Pseudomonadota</taxon>
        <taxon>Betaproteobacteria</taxon>
        <taxon>Burkholderiales</taxon>
        <taxon>Burkholderiaceae</taxon>
        <taxon>Trinickia</taxon>
    </lineage>
</organism>
<gene>
    <name evidence="2" type="ORF">FAZ95_00535</name>
</gene>
<keyword evidence="1" id="KW-0732">Signal</keyword>
<evidence type="ECO:0000313" key="3">
    <source>
        <dbReference type="Proteomes" id="UP000298656"/>
    </source>
</evidence>
<dbReference type="InterPro" id="IPR038314">
    <property type="entry name" value="T6SS_sf"/>
</dbReference>
<sequence>MIAARLAAATLLYASFSAAAADSINATHRSNAENYKDRALATCIATAYKGSSAGKDADATKSAFIEWTYYDDDKGNPATDLLIEKYLNRNYSNPVEGYAGARFDLLKCLDMYHSQELAEQVRKYVPHPDWIGDKPPRRPQ</sequence>
<name>A0A4P8IGR4_9BURK</name>
<dbReference type="Gene3D" id="1.20.120.1620">
    <property type="match status" value="1"/>
</dbReference>
<accession>A0A4P8IGR4</accession>
<proteinExistence type="predicted"/>
<dbReference type="OrthoDB" id="6563623at2"/>
<dbReference type="AlphaFoldDB" id="A0A4P8IGR4"/>
<keyword evidence="3" id="KW-1185">Reference proteome</keyword>
<dbReference type="RefSeq" id="WP_137330641.1">
    <property type="nucleotide sequence ID" value="NZ_CP040077.1"/>
</dbReference>
<evidence type="ECO:0000256" key="1">
    <source>
        <dbReference type="SAM" id="SignalP"/>
    </source>
</evidence>
<dbReference type="Pfam" id="PF16695">
    <property type="entry name" value="Tai4"/>
    <property type="match status" value="1"/>
</dbReference>
<feature type="chain" id="PRO_5020617136" description="Type VI secretion protein" evidence="1">
    <location>
        <begin position="21"/>
        <end position="140"/>
    </location>
</feature>
<dbReference type="KEGG" id="tvl:FAZ95_00535"/>
<evidence type="ECO:0008006" key="4">
    <source>
        <dbReference type="Google" id="ProtNLM"/>
    </source>
</evidence>
<reference evidence="2 3" key="1">
    <citation type="submission" date="2019-05" db="EMBL/GenBank/DDBJ databases">
        <title>Burkholderia sp. DHOD12, isolated from subtropical forest soil.</title>
        <authorList>
            <person name="Gao Z.-H."/>
            <person name="Qiu L.-H."/>
        </authorList>
    </citation>
    <scope>NUCLEOTIDE SEQUENCE [LARGE SCALE GENOMIC DNA]</scope>
    <source>
        <strain evidence="2 3">DHOD12</strain>
    </source>
</reference>
<dbReference type="EMBL" id="CP040077">
    <property type="protein sequence ID" value="QCP47798.1"/>
    <property type="molecule type" value="Genomic_DNA"/>
</dbReference>
<protein>
    <recommendedName>
        <fullName evidence="4">Type VI secretion protein</fullName>
    </recommendedName>
</protein>